<evidence type="ECO:0000313" key="2">
    <source>
        <dbReference type="EMBL" id="KAK4658674.1"/>
    </source>
</evidence>
<feature type="region of interest" description="Disordered" evidence="1">
    <location>
        <begin position="64"/>
        <end position="107"/>
    </location>
</feature>
<organism evidence="2 3">
    <name type="scientific">Podospora pseudocomata</name>
    <dbReference type="NCBI Taxonomy" id="2093779"/>
    <lineage>
        <taxon>Eukaryota</taxon>
        <taxon>Fungi</taxon>
        <taxon>Dikarya</taxon>
        <taxon>Ascomycota</taxon>
        <taxon>Pezizomycotina</taxon>
        <taxon>Sordariomycetes</taxon>
        <taxon>Sordariomycetidae</taxon>
        <taxon>Sordariales</taxon>
        <taxon>Podosporaceae</taxon>
        <taxon>Podospora</taxon>
    </lineage>
</organism>
<gene>
    <name evidence="2" type="ORF">QC762_0001000</name>
</gene>
<reference evidence="2 3" key="1">
    <citation type="journal article" date="2023" name="bioRxiv">
        <title>High-quality genome assemblies of four members of thePodospora anserinaspecies complex.</title>
        <authorList>
            <person name="Ament-Velasquez S.L."/>
            <person name="Vogan A.A."/>
            <person name="Wallerman O."/>
            <person name="Hartmann F."/>
            <person name="Gautier V."/>
            <person name="Silar P."/>
            <person name="Giraud T."/>
            <person name="Johannesson H."/>
        </authorList>
    </citation>
    <scope>NUCLEOTIDE SEQUENCE [LARGE SCALE GENOMIC DNA]</scope>
    <source>
        <strain evidence="2 3">CBS 415.72m</strain>
    </source>
</reference>
<protein>
    <submittedName>
        <fullName evidence="2">Uncharacterized protein</fullName>
    </submittedName>
</protein>
<dbReference type="Proteomes" id="UP001323405">
    <property type="component" value="Unassembled WGS sequence"/>
</dbReference>
<evidence type="ECO:0000313" key="3">
    <source>
        <dbReference type="Proteomes" id="UP001323405"/>
    </source>
</evidence>
<proteinExistence type="predicted"/>
<dbReference type="RefSeq" id="XP_062747646.1">
    <property type="nucleotide sequence ID" value="XM_062882744.1"/>
</dbReference>
<name>A0ABR0GSX4_9PEZI</name>
<dbReference type="GeneID" id="87902229"/>
<keyword evidence="3" id="KW-1185">Reference proteome</keyword>
<dbReference type="EMBL" id="JAFFHA010000001">
    <property type="protein sequence ID" value="KAK4658674.1"/>
    <property type="molecule type" value="Genomic_DNA"/>
</dbReference>
<feature type="compositionally biased region" description="Polar residues" evidence="1">
    <location>
        <begin position="98"/>
        <end position="107"/>
    </location>
</feature>
<comment type="caution">
    <text evidence="2">The sequence shown here is derived from an EMBL/GenBank/DDBJ whole genome shotgun (WGS) entry which is preliminary data.</text>
</comment>
<evidence type="ECO:0000256" key="1">
    <source>
        <dbReference type="SAM" id="MobiDB-lite"/>
    </source>
</evidence>
<feature type="compositionally biased region" description="Polar residues" evidence="1">
    <location>
        <begin position="64"/>
        <end position="78"/>
    </location>
</feature>
<sequence>MRNKLVKARPNSTTAKALGFFNIHQDRGDGDERTNLECAFGLFPNRSLPFIIYAKFRRRTAIFPTNSNHSTSPESTSTSRHHLSTYFTKPNKPHQIPAATTSIPFKQ</sequence>
<accession>A0ABR0GSX4</accession>